<feature type="region of interest" description="Disordered" evidence="5">
    <location>
        <begin position="562"/>
        <end position="590"/>
    </location>
</feature>
<dbReference type="Gene3D" id="1.10.246.130">
    <property type="match status" value="1"/>
</dbReference>
<evidence type="ECO:0000313" key="8">
    <source>
        <dbReference type="Proteomes" id="UP000092498"/>
    </source>
</evidence>
<dbReference type="SUPFAM" id="SSF56235">
    <property type="entry name" value="N-terminal nucleophile aminohydrolases (Ntn hydrolases)"/>
    <property type="match status" value="1"/>
</dbReference>
<sequence>MFDKQSLKRIATPLIALLLVACASGSMPGVSQQGAPRGEAMVAAANPHAVEAAQEILRAGGSAVDAAIAAELVLGLVEPQSSGIGGGGFMLHYNAADEAISGYDGREIAPAGARPDMFLDARGRPMPFLDAQASGRSIGTPLLISMLKLAHEDHGRLPWARLFQPAIRLAEEGFAISPRLAGFIAYSGGAGGRLRADFAARAYFFDRQGNPLQVGDILRNLDYAATLRAIAEQGPSALSQGPIADGIVATARRNPRGGSLALSDLSAAQARRFEPVCGPYRVYRVCSTNAPASGNALIAILGLYERARPRPEGVNSADDWAAFLWASRLSFADRDYYMADDSLVPVPTLDLINPDYLNARALLIDVAHAPEQTPPGAPPGHPDLYDRWGRDLGEDTGTTHIAIVDGWGNAVSLTATVESLFGSQRMTNGFLLNNQLTDFSFTPTLNGRPVANAVAPGKRPRSSMTPVIVTDRDGDLELVVGSPGGSSIIAYTARTTIGILDWGLPVQDAINVGNATARTETVAAEITRFPAGIADALTARGWQLQQTSLGEVSGLHAIRVTPRGLEGGADPRREGVVGRVSPEQSAMPSR</sequence>
<dbReference type="PANTHER" id="PTHR43199:SF1">
    <property type="entry name" value="GLUTATHIONE HYDROLASE PROENZYME"/>
    <property type="match status" value="1"/>
</dbReference>
<dbReference type="Proteomes" id="UP000092498">
    <property type="component" value="Chromosome"/>
</dbReference>
<dbReference type="InterPro" id="IPR043137">
    <property type="entry name" value="GGT_ssub_C"/>
</dbReference>
<evidence type="ECO:0000256" key="5">
    <source>
        <dbReference type="SAM" id="MobiDB-lite"/>
    </source>
</evidence>
<dbReference type="PRINTS" id="PR01210">
    <property type="entry name" value="GGTRANSPTASE"/>
</dbReference>
<keyword evidence="2" id="KW-0808">Transferase</keyword>
<gene>
    <name evidence="7" type="ORF">ATE48_04055</name>
</gene>
<proteinExistence type="inferred from homology"/>
<dbReference type="Pfam" id="PF01019">
    <property type="entry name" value="G_glu_transpept"/>
    <property type="match status" value="1"/>
</dbReference>
<dbReference type="AlphaFoldDB" id="A0A1B1AF00"/>
<evidence type="ECO:0000256" key="2">
    <source>
        <dbReference type="ARBA" id="ARBA00022679"/>
    </source>
</evidence>
<reference evidence="7 8" key="1">
    <citation type="submission" date="2015-11" db="EMBL/GenBank/DDBJ databases">
        <title>Whole-Genome Sequence of Candidatus Oderbacter manganicum from the National Park Lower Oder Valley, Germany.</title>
        <authorList>
            <person name="Braun B."/>
            <person name="Liere K."/>
            <person name="Szewzyk U."/>
        </authorList>
    </citation>
    <scope>NUCLEOTIDE SEQUENCE [LARGE SCALE GENOMIC DNA]</scope>
    <source>
        <strain evidence="7 8">OTSz_A_272</strain>
    </source>
</reference>
<evidence type="ECO:0000256" key="6">
    <source>
        <dbReference type="SAM" id="SignalP"/>
    </source>
</evidence>
<dbReference type="InterPro" id="IPR043138">
    <property type="entry name" value="GGT_lsub"/>
</dbReference>
<dbReference type="OrthoDB" id="9781342at2"/>
<keyword evidence="8" id="KW-1185">Reference proteome</keyword>
<dbReference type="KEGG" id="cbot:ATE48_04055"/>
<keyword evidence="6" id="KW-0732">Signal</keyword>
<feature type="signal peptide" evidence="6">
    <location>
        <begin position="1"/>
        <end position="23"/>
    </location>
</feature>
<evidence type="ECO:0000256" key="1">
    <source>
        <dbReference type="ARBA" id="ARBA00009381"/>
    </source>
</evidence>
<organism evidence="7 8">
    <name type="scientific">Candidatus Viadribacter manganicus</name>
    <dbReference type="NCBI Taxonomy" id="1759059"/>
    <lineage>
        <taxon>Bacteria</taxon>
        <taxon>Pseudomonadati</taxon>
        <taxon>Pseudomonadota</taxon>
        <taxon>Alphaproteobacteria</taxon>
        <taxon>Hyphomonadales</taxon>
        <taxon>Hyphomonadaceae</taxon>
        <taxon>Candidatus Viadribacter</taxon>
    </lineage>
</organism>
<keyword evidence="4" id="KW-0865">Zymogen</keyword>
<protein>
    <recommendedName>
        <fullName evidence="9">Gamma-glutamyltransferase</fullName>
    </recommendedName>
</protein>
<evidence type="ECO:0000256" key="4">
    <source>
        <dbReference type="ARBA" id="ARBA00023145"/>
    </source>
</evidence>
<dbReference type="RefSeq" id="WP_066768058.1">
    <property type="nucleotide sequence ID" value="NZ_CP013244.1"/>
</dbReference>
<evidence type="ECO:0008006" key="9">
    <source>
        <dbReference type="Google" id="ProtNLM"/>
    </source>
</evidence>
<dbReference type="InterPro" id="IPR029055">
    <property type="entry name" value="Ntn_hydrolases_N"/>
</dbReference>
<dbReference type="PROSITE" id="PS51257">
    <property type="entry name" value="PROKAR_LIPOPROTEIN"/>
    <property type="match status" value="1"/>
</dbReference>
<dbReference type="GO" id="GO:0016740">
    <property type="term" value="F:transferase activity"/>
    <property type="evidence" value="ECO:0007669"/>
    <property type="project" value="UniProtKB-KW"/>
</dbReference>
<accession>A0A1B1AF00</accession>
<dbReference type="PANTHER" id="PTHR43199">
    <property type="entry name" value="GLUTATHIONE HYDROLASE"/>
    <property type="match status" value="1"/>
</dbReference>
<dbReference type="InterPro" id="IPR051792">
    <property type="entry name" value="GGT_bact"/>
</dbReference>
<evidence type="ECO:0000313" key="7">
    <source>
        <dbReference type="EMBL" id="ANP45146.1"/>
    </source>
</evidence>
<dbReference type="FunCoup" id="A0A1B1AF00">
    <property type="interactions" value="265"/>
</dbReference>
<dbReference type="Gene3D" id="3.60.20.40">
    <property type="match status" value="1"/>
</dbReference>
<comment type="similarity">
    <text evidence="1">Belongs to the gamma-glutamyltransferase family.</text>
</comment>
<dbReference type="GO" id="GO:0016787">
    <property type="term" value="F:hydrolase activity"/>
    <property type="evidence" value="ECO:0007669"/>
    <property type="project" value="UniProtKB-KW"/>
</dbReference>
<name>A0A1B1AF00_9PROT</name>
<dbReference type="EMBL" id="CP013244">
    <property type="protein sequence ID" value="ANP45146.1"/>
    <property type="molecule type" value="Genomic_DNA"/>
</dbReference>
<feature type="chain" id="PRO_5008518684" description="Gamma-glutamyltransferase" evidence="6">
    <location>
        <begin position="24"/>
        <end position="590"/>
    </location>
</feature>
<evidence type="ECO:0000256" key="3">
    <source>
        <dbReference type="ARBA" id="ARBA00022801"/>
    </source>
</evidence>
<keyword evidence="3" id="KW-0378">Hydrolase</keyword>
<dbReference type="InParanoid" id="A0A1B1AF00"/>
<dbReference type="STRING" id="1759059.ATE48_04055"/>